<feature type="transmembrane region" description="Helical" evidence="5">
    <location>
        <begin position="220"/>
        <end position="242"/>
    </location>
</feature>
<keyword evidence="5" id="KW-1133">Transmembrane helix</keyword>
<protein>
    <recommendedName>
        <fullName evidence="6">CopC domain-containing protein</fullName>
    </recommendedName>
</protein>
<dbReference type="InterPro" id="IPR014755">
    <property type="entry name" value="Cu-Rt/internalin_Ig-like"/>
</dbReference>
<feature type="transmembrane region" description="Helical" evidence="5">
    <location>
        <begin position="324"/>
        <end position="345"/>
    </location>
</feature>
<evidence type="ECO:0000256" key="5">
    <source>
        <dbReference type="SAM" id="Phobius"/>
    </source>
</evidence>
<evidence type="ECO:0000256" key="4">
    <source>
        <dbReference type="ARBA" id="ARBA00023008"/>
    </source>
</evidence>
<keyword evidence="2" id="KW-0479">Metal-binding</keyword>
<organism evidence="7 8">
    <name type="scientific">Staphylococcus delphini</name>
    <dbReference type="NCBI Taxonomy" id="53344"/>
    <lineage>
        <taxon>Bacteria</taxon>
        <taxon>Bacillati</taxon>
        <taxon>Bacillota</taxon>
        <taxon>Bacilli</taxon>
        <taxon>Bacillales</taxon>
        <taxon>Staphylococcaceae</taxon>
        <taxon>Staphylococcus</taxon>
        <taxon>Staphylococcus intermedius group</taxon>
    </lineage>
</organism>
<feature type="transmembrane region" description="Helical" evidence="5">
    <location>
        <begin position="188"/>
        <end position="208"/>
    </location>
</feature>
<reference evidence="7 8" key="1">
    <citation type="journal article" date="2017" name="PLoS ONE">
        <title>Development of a real-time PCR for detection of Staphylococcus pseudintermedius using a novel automated comparison of whole-genome sequences.</title>
        <authorList>
            <person name="Verstappen K.M."/>
            <person name="Huijbregts L."/>
            <person name="Spaninks M."/>
            <person name="Wagenaar J.A."/>
            <person name="Fluit A.C."/>
            <person name="Duim B."/>
        </authorList>
    </citation>
    <scope>NUCLEOTIDE SEQUENCE [LARGE SCALE GENOMIC DNA]</scope>
    <source>
        <strain evidence="7 8">215070706401-1</strain>
    </source>
</reference>
<dbReference type="InterPro" id="IPR014756">
    <property type="entry name" value="Ig_E-set"/>
</dbReference>
<feature type="transmembrane region" description="Helical" evidence="5">
    <location>
        <begin position="254"/>
        <end position="271"/>
    </location>
</feature>
<comment type="subcellular location">
    <subcellularLocation>
        <location evidence="1">Cell envelope</location>
    </subcellularLocation>
</comment>
<dbReference type="GO" id="GO:0006825">
    <property type="term" value="P:copper ion transport"/>
    <property type="evidence" value="ECO:0007669"/>
    <property type="project" value="InterPro"/>
</dbReference>
<dbReference type="PANTHER" id="PTHR34820:SF4">
    <property type="entry name" value="INNER MEMBRANE PROTEIN YEBZ"/>
    <property type="match status" value="1"/>
</dbReference>
<feature type="transmembrane region" description="Helical" evidence="5">
    <location>
        <begin position="390"/>
        <end position="413"/>
    </location>
</feature>
<dbReference type="Pfam" id="PF04234">
    <property type="entry name" value="CopC"/>
    <property type="match status" value="1"/>
</dbReference>
<dbReference type="PANTHER" id="PTHR34820">
    <property type="entry name" value="INNER MEMBRANE PROTEIN YEBZ"/>
    <property type="match status" value="1"/>
</dbReference>
<dbReference type="RefSeq" id="WP_096590991.1">
    <property type="nucleotide sequence ID" value="NZ_MWRM01000004.1"/>
</dbReference>
<keyword evidence="5" id="KW-0812">Transmembrane</keyword>
<keyword evidence="3" id="KW-0732">Signal</keyword>
<dbReference type="EMBL" id="MWUU01000003">
    <property type="protein sequence ID" value="PCF56533.1"/>
    <property type="molecule type" value="Genomic_DNA"/>
</dbReference>
<feature type="transmembrane region" description="Helical" evidence="5">
    <location>
        <begin position="283"/>
        <end position="304"/>
    </location>
</feature>
<evidence type="ECO:0000256" key="2">
    <source>
        <dbReference type="ARBA" id="ARBA00022723"/>
    </source>
</evidence>
<dbReference type="Proteomes" id="UP000218335">
    <property type="component" value="Unassembled WGS sequence"/>
</dbReference>
<keyword evidence="5" id="KW-0472">Membrane</keyword>
<sequence length="415" mass="47188">MHRMKKSMYVVFLIMSFMLFLTMHPKEASAHATLEKQTPTENSVVQSQPETIQLEFNEPVYTDYSKITLYDDKGNKVETLKPQESGKSQKLNFDASEVEKGTYQISWETISIDGHEVDGQYYFSVGKKTADAIDTSGSFYTDAFFWFGLVRFLLQSALLILTGLYIVNLFMARQEAPTYHIIPHHRSAVVLLMMTAVGAAIVYLMTLPEEVITSILKLDFSVWIQFPFMLSMTSLIIVLGLFTLRNMESFWYKIMPLFIFISLAISGHVWTQSVPIYSIVLRTIHLIGIATWLGSFAYLTAYLFSKQRHSYVLIIKDVLFKTNIGAVVLIVVTGFLMSIDVTSLSTIVTTSSMYSSLWFAKIGLTIVMMVLGALQTFWAMRQKRRIHQPLLYIEIIVGLFLILAGVIMSQIQIPL</sequence>
<evidence type="ECO:0000259" key="6">
    <source>
        <dbReference type="Pfam" id="PF04234"/>
    </source>
</evidence>
<dbReference type="GO" id="GO:0046688">
    <property type="term" value="P:response to copper ion"/>
    <property type="evidence" value="ECO:0007669"/>
    <property type="project" value="InterPro"/>
</dbReference>
<proteinExistence type="predicted"/>
<comment type="caution">
    <text evidence="7">The sequence shown here is derived from an EMBL/GenBank/DDBJ whole genome shotgun (WGS) entry which is preliminary data.</text>
</comment>
<feature type="transmembrane region" description="Helical" evidence="5">
    <location>
        <begin position="357"/>
        <end position="378"/>
    </location>
</feature>
<dbReference type="AlphaFoldDB" id="A0A2A4GZY9"/>
<feature type="domain" description="CopC" evidence="6">
    <location>
        <begin position="31"/>
        <end position="125"/>
    </location>
</feature>
<dbReference type="GO" id="GO:0030313">
    <property type="term" value="C:cell envelope"/>
    <property type="evidence" value="ECO:0007669"/>
    <property type="project" value="UniProtKB-SubCell"/>
</dbReference>
<evidence type="ECO:0000313" key="8">
    <source>
        <dbReference type="Proteomes" id="UP000218335"/>
    </source>
</evidence>
<evidence type="ECO:0000256" key="1">
    <source>
        <dbReference type="ARBA" id="ARBA00004196"/>
    </source>
</evidence>
<dbReference type="InterPro" id="IPR032694">
    <property type="entry name" value="CopC/D"/>
</dbReference>
<gene>
    <name evidence="7" type="ORF">B5C08_03525</name>
</gene>
<dbReference type="InterPro" id="IPR007348">
    <property type="entry name" value="CopC_dom"/>
</dbReference>
<dbReference type="GO" id="GO:0005886">
    <property type="term" value="C:plasma membrane"/>
    <property type="evidence" value="ECO:0007669"/>
    <property type="project" value="TreeGrafter"/>
</dbReference>
<keyword evidence="4" id="KW-0186">Copper</keyword>
<evidence type="ECO:0000313" key="7">
    <source>
        <dbReference type="EMBL" id="PCF56533.1"/>
    </source>
</evidence>
<dbReference type="GO" id="GO:0005507">
    <property type="term" value="F:copper ion binding"/>
    <property type="evidence" value="ECO:0007669"/>
    <property type="project" value="InterPro"/>
</dbReference>
<dbReference type="GO" id="GO:0042597">
    <property type="term" value="C:periplasmic space"/>
    <property type="evidence" value="ECO:0007669"/>
    <property type="project" value="InterPro"/>
</dbReference>
<feature type="transmembrane region" description="Helical" evidence="5">
    <location>
        <begin position="143"/>
        <end position="167"/>
    </location>
</feature>
<dbReference type="SUPFAM" id="SSF81296">
    <property type="entry name" value="E set domains"/>
    <property type="match status" value="1"/>
</dbReference>
<evidence type="ECO:0000256" key="3">
    <source>
        <dbReference type="ARBA" id="ARBA00022729"/>
    </source>
</evidence>
<accession>A0A2A4GZY9</accession>
<dbReference type="Gene3D" id="2.60.40.1220">
    <property type="match status" value="1"/>
</dbReference>
<name>A0A2A4GZY9_9STAP</name>